<evidence type="ECO:0000259" key="5">
    <source>
        <dbReference type="Pfam" id="PF00669"/>
    </source>
</evidence>
<organism evidence="7 8">
    <name type="scientific">Pseudomarimonas arenosa</name>
    <dbReference type="NCBI Taxonomy" id="2774145"/>
    <lineage>
        <taxon>Bacteria</taxon>
        <taxon>Pseudomonadati</taxon>
        <taxon>Pseudomonadota</taxon>
        <taxon>Gammaproteobacteria</taxon>
        <taxon>Lysobacterales</taxon>
        <taxon>Lysobacteraceae</taxon>
        <taxon>Pseudomarimonas</taxon>
    </lineage>
</organism>
<reference evidence="7 8" key="1">
    <citation type="submission" date="2020-09" db="EMBL/GenBank/DDBJ databases">
        <title>Pseudoxanthomonas sp. CAU 1598 isolated from sand of Yaerae Beach.</title>
        <authorList>
            <person name="Kim W."/>
        </authorList>
    </citation>
    <scope>NUCLEOTIDE SEQUENCE [LARGE SCALE GENOMIC DNA]</scope>
    <source>
        <strain evidence="7 8">CAU 1598</strain>
    </source>
</reference>
<dbReference type="InterPro" id="IPR042187">
    <property type="entry name" value="Flagellin_C_sub2"/>
</dbReference>
<comment type="function">
    <text evidence="4">Flagellin is the subunit protein which polymerizes to form the filaments of bacterial flagella.</text>
</comment>
<feature type="domain" description="Flagellin C-terminal" evidence="6">
    <location>
        <begin position="704"/>
        <end position="787"/>
    </location>
</feature>
<dbReference type="InterPro" id="IPR046358">
    <property type="entry name" value="Flagellin_C"/>
</dbReference>
<dbReference type="EMBL" id="JACYTR010000004">
    <property type="protein sequence ID" value="MBD8524752.1"/>
    <property type="molecule type" value="Genomic_DNA"/>
</dbReference>
<evidence type="ECO:0000259" key="6">
    <source>
        <dbReference type="Pfam" id="PF00700"/>
    </source>
</evidence>
<evidence type="ECO:0000256" key="4">
    <source>
        <dbReference type="RuleBase" id="RU362073"/>
    </source>
</evidence>
<dbReference type="GO" id="GO:0005198">
    <property type="term" value="F:structural molecule activity"/>
    <property type="evidence" value="ECO:0007669"/>
    <property type="project" value="UniProtKB-UniRule"/>
</dbReference>
<comment type="subcellular location">
    <subcellularLocation>
        <location evidence="4">Secreted</location>
    </subcellularLocation>
    <subcellularLocation>
        <location evidence="4">Bacterial flagellum</location>
    </subcellularLocation>
</comment>
<dbReference type="PANTHER" id="PTHR42792">
    <property type="entry name" value="FLAGELLIN"/>
    <property type="match status" value="1"/>
</dbReference>
<comment type="similarity">
    <text evidence="1 4">Belongs to the bacterial flagellin family.</text>
</comment>
<proteinExistence type="inferred from homology"/>
<dbReference type="InterPro" id="IPR001492">
    <property type="entry name" value="Flagellin"/>
</dbReference>
<evidence type="ECO:0000256" key="1">
    <source>
        <dbReference type="ARBA" id="ARBA00005709"/>
    </source>
</evidence>
<dbReference type="PANTHER" id="PTHR42792:SF2">
    <property type="entry name" value="FLAGELLIN"/>
    <property type="match status" value="1"/>
</dbReference>
<dbReference type="SUPFAM" id="SSF64518">
    <property type="entry name" value="Phase 1 flagellin"/>
    <property type="match status" value="2"/>
</dbReference>
<evidence type="ECO:0000256" key="2">
    <source>
        <dbReference type="ARBA" id="ARBA00022525"/>
    </source>
</evidence>
<evidence type="ECO:0000313" key="8">
    <source>
        <dbReference type="Proteomes" id="UP000613768"/>
    </source>
</evidence>
<dbReference type="Proteomes" id="UP000613768">
    <property type="component" value="Unassembled WGS sequence"/>
</dbReference>
<feature type="domain" description="Flagellin N-terminal" evidence="5">
    <location>
        <begin position="5"/>
        <end position="141"/>
    </location>
</feature>
<dbReference type="Gene3D" id="2.170.280.10">
    <property type="entry name" value="f41 fragment of flagellin, middle domain"/>
    <property type="match status" value="1"/>
</dbReference>
<dbReference type="Gene3D" id="3.30.70.2120">
    <property type="match status" value="1"/>
</dbReference>
<dbReference type="GO" id="GO:0005576">
    <property type="term" value="C:extracellular region"/>
    <property type="evidence" value="ECO:0007669"/>
    <property type="project" value="UniProtKB-SubCell"/>
</dbReference>
<dbReference type="Pfam" id="PF00700">
    <property type="entry name" value="Flagellin_C"/>
    <property type="match status" value="1"/>
</dbReference>
<keyword evidence="8" id="KW-1185">Reference proteome</keyword>
<dbReference type="GO" id="GO:0009288">
    <property type="term" value="C:bacterial-type flagellum"/>
    <property type="evidence" value="ECO:0007669"/>
    <property type="project" value="UniProtKB-SubCell"/>
</dbReference>
<dbReference type="PRINTS" id="PR00207">
    <property type="entry name" value="FLAGELLIN"/>
</dbReference>
<dbReference type="Pfam" id="PF00669">
    <property type="entry name" value="Flagellin_N"/>
    <property type="match status" value="1"/>
</dbReference>
<accession>A0AAW3ZJ81</accession>
<evidence type="ECO:0000256" key="3">
    <source>
        <dbReference type="ARBA" id="ARBA00023143"/>
    </source>
</evidence>
<dbReference type="AlphaFoldDB" id="A0AAW3ZJ81"/>
<dbReference type="InterPro" id="IPR001029">
    <property type="entry name" value="Flagellin_N"/>
</dbReference>
<protein>
    <recommendedName>
        <fullName evidence="4">Flagellin</fullName>
    </recommendedName>
</protein>
<name>A0AAW3ZJ81_9GAMM</name>
<dbReference type="Gene3D" id="2.30.220.10">
    <property type="entry name" value="f41 fragment of flagellin, C-terminal domain"/>
    <property type="match status" value="1"/>
</dbReference>
<keyword evidence="3 4" id="KW-0975">Bacterial flagellum</keyword>
<gene>
    <name evidence="7" type="ORF">IFO71_03265</name>
</gene>
<comment type="caution">
    <text evidence="7">The sequence shown here is derived from an EMBL/GenBank/DDBJ whole genome shotgun (WGS) entry which is preliminary data.</text>
</comment>
<sequence>MTQVINTNVQSLNAQRNLTNSALSLATSLQRLSSGLRINSAKDDAAGLAISERFSTQIRGLNVAVRNANDGISLSQTAEGALGEISNNLQRIRELAVQARNATNSASDRAALNAEVQQRLAEIERTASQTSFNGQKILDGTFGKATFQVGSNAGETISLNLDSSTRANNIGKIAEAVSNALGATATGGSLDVTPSSLLFGTAGTADGSLEIAASNRLFGDTGQVTITTGTTNFSTVTFDGSNTQSIEASFNPGGGNAYDFSGANLAQFDVTIDGATVGITLNQAFVDGTALAAEIQAQIVAVTGAGPTVGFSAGQLTFTDVGNAAAVVISDADANSQALGLENSAGTAGGTGASFQVDGNTVNLTTDLTDKAGVLAEIQSQLNTAAPGAYTVEDAGGNDYRIVNNAAGSAATVISNANLGAVASGIVNETGITAANTATTATFDVDGFNVTLDDNYATFDDVAAAIQADLDTGAGAGVYTVSNNAGDISIVLNSGATPVAITNANARATSAGFGNQTGVVTTNASFDVDGTTVTLDQDYASAALLAADLESQLTGYTVTENGGTISITNDTLGSAAVTITGADPGSNAAAAGFGNATGTAGIGAGTVTLSSLTILDGTGKTSTFSGTYDTAQALADDINTNANGVFASISTDGKLQLQSALAFTVGGSDATTIGFTTTEVATSNGSLNDVNVLTTTAADEAIVRIDSALQSVSSLRSDFGAIQNRFESTIANLQGTAENLAASRSRILDADFAAETANLTRAQILQQAGVAILAQANQLPQNVLSLLR</sequence>
<evidence type="ECO:0000313" key="7">
    <source>
        <dbReference type="EMBL" id="MBD8524752.1"/>
    </source>
</evidence>
<keyword evidence="2 4" id="KW-0964">Secreted</keyword>
<dbReference type="Gene3D" id="6.10.280.190">
    <property type="match status" value="1"/>
</dbReference>
<dbReference type="Gene3D" id="1.20.1330.10">
    <property type="entry name" value="f41 fragment of flagellin, N-terminal domain"/>
    <property type="match status" value="2"/>
</dbReference>
<dbReference type="Gene3D" id="6.10.10.10">
    <property type="entry name" value="Flagellar export chaperone, C-terminal domain"/>
    <property type="match status" value="1"/>
</dbReference>